<sequence>MTDDIEQTETNAAAWRDRVAYHEDRAAQERVLAASARSDAAYTAHRVLSERHLQLAATAELVAKMPDAEPPQSVSLEQTGDLIRRSYGDVG</sequence>
<comment type="caution">
    <text evidence="2">The sequence shown here is derived from an EMBL/GenBank/DDBJ whole genome shotgun (WGS) entry which is preliminary data.</text>
</comment>
<accession>A0A2T5U7T3</accession>
<organism evidence="2 3">
    <name type="scientific">Sphingomonas faeni</name>
    <dbReference type="NCBI Taxonomy" id="185950"/>
    <lineage>
        <taxon>Bacteria</taxon>
        <taxon>Pseudomonadati</taxon>
        <taxon>Pseudomonadota</taxon>
        <taxon>Alphaproteobacteria</taxon>
        <taxon>Sphingomonadales</taxon>
        <taxon>Sphingomonadaceae</taxon>
        <taxon>Sphingomonas</taxon>
    </lineage>
</organism>
<reference evidence="2 3" key="1">
    <citation type="submission" date="2018-04" db="EMBL/GenBank/DDBJ databases">
        <title>Genomic Encyclopedia of Type Strains, Phase III (KMG-III): the genomes of soil and plant-associated and newly described type strains.</title>
        <authorList>
            <person name="Whitman W."/>
        </authorList>
    </citation>
    <scope>NUCLEOTIDE SEQUENCE [LARGE SCALE GENOMIC DNA]</scope>
    <source>
        <strain evidence="2 3">MA-olki</strain>
    </source>
</reference>
<dbReference type="EMBL" id="QAYE01000003">
    <property type="protein sequence ID" value="PTW47544.1"/>
    <property type="molecule type" value="Genomic_DNA"/>
</dbReference>
<dbReference type="AlphaFoldDB" id="A0A2T5U7T3"/>
<evidence type="ECO:0000256" key="1">
    <source>
        <dbReference type="SAM" id="MobiDB-lite"/>
    </source>
</evidence>
<name>A0A2T5U7T3_9SPHN</name>
<proteinExistence type="predicted"/>
<dbReference type="RefSeq" id="WP_107953854.1">
    <property type="nucleotide sequence ID" value="NZ_QAYE01000003.1"/>
</dbReference>
<evidence type="ECO:0000313" key="3">
    <source>
        <dbReference type="Proteomes" id="UP000244013"/>
    </source>
</evidence>
<feature type="region of interest" description="Disordered" evidence="1">
    <location>
        <begin position="66"/>
        <end position="91"/>
    </location>
</feature>
<gene>
    <name evidence="2" type="ORF">C8J25_103263</name>
</gene>
<dbReference type="OrthoDB" id="7577462at2"/>
<dbReference type="GeneID" id="91005609"/>
<protein>
    <submittedName>
        <fullName evidence="2">Uncharacterized protein</fullName>
    </submittedName>
</protein>
<feature type="compositionally biased region" description="Basic and acidic residues" evidence="1">
    <location>
        <begin position="82"/>
        <end position="91"/>
    </location>
</feature>
<dbReference type="Proteomes" id="UP000244013">
    <property type="component" value="Unassembled WGS sequence"/>
</dbReference>
<evidence type="ECO:0000313" key="2">
    <source>
        <dbReference type="EMBL" id="PTW47544.1"/>
    </source>
</evidence>